<dbReference type="Pfam" id="PF00899">
    <property type="entry name" value="ThiF"/>
    <property type="match status" value="1"/>
</dbReference>
<keyword evidence="5 11" id="KW-0479">Metal-binding</keyword>
<comment type="subcellular location">
    <subcellularLocation>
        <location evidence="1">Cytoplasm</location>
        <location evidence="1">Cytosol</location>
    </subcellularLocation>
</comment>
<keyword evidence="8 11" id="KW-0067">ATP-binding</keyword>
<evidence type="ECO:0000256" key="5">
    <source>
        <dbReference type="ARBA" id="ARBA00022723"/>
    </source>
</evidence>
<feature type="binding site" evidence="11">
    <location>
        <begin position="76"/>
        <end position="80"/>
    </location>
    <ligand>
        <name>ATP</name>
        <dbReference type="ChEBI" id="CHEBI:30616"/>
    </ligand>
</feature>
<dbReference type="GO" id="GO:0002143">
    <property type="term" value="P:tRNA wobble position uridine thiolation"/>
    <property type="evidence" value="ECO:0007669"/>
    <property type="project" value="InterPro"/>
</dbReference>
<dbReference type="InterPro" id="IPR035985">
    <property type="entry name" value="Ubiquitin-activating_enz"/>
</dbReference>
<feature type="binding site" evidence="11">
    <location>
        <position position="48"/>
    </location>
    <ligand>
        <name>ATP</name>
        <dbReference type="ChEBI" id="CHEBI:30616"/>
    </ligand>
</feature>
<feature type="binding site" evidence="11">
    <location>
        <begin position="137"/>
        <end position="138"/>
    </location>
    <ligand>
        <name>ATP</name>
        <dbReference type="ChEBI" id="CHEBI:30616"/>
    </ligand>
</feature>
<feature type="binding site" evidence="11">
    <location>
        <position position="272"/>
    </location>
    <ligand>
        <name>Zn(2+)</name>
        <dbReference type="ChEBI" id="CHEBI:29105"/>
    </ligand>
</feature>
<feature type="active site" description="Glycyl thioester intermediate; for adenylyltransferase activity" evidence="11">
    <location>
        <position position="214"/>
    </location>
</feature>
<evidence type="ECO:0000313" key="13">
    <source>
        <dbReference type="WBParaSite" id="SCUD_0000947601-mRNA-1"/>
    </source>
</evidence>
<dbReference type="Gene3D" id="3.40.50.720">
    <property type="entry name" value="NAD(P)-binding Rossmann-like Domain"/>
    <property type="match status" value="1"/>
</dbReference>
<feature type="binding site" evidence="11">
    <location>
        <position position="93"/>
    </location>
    <ligand>
        <name>ATP</name>
        <dbReference type="ChEBI" id="CHEBI:30616"/>
    </ligand>
</feature>
<protein>
    <recommendedName>
        <fullName evidence="11">Adenylyltransferase and sulfurtransferase MOCS3 homolog</fullName>
    </recommendedName>
    <alternativeName>
        <fullName evidence="11">UBA4 homolog</fullName>
    </alternativeName>
    <alternativeName>
        <fullName evidence="11">Ubiquitin-like protein activator 4 homolog</fullName>
    </alternativeName>
    <domain>
        <recommendedName>
            <fullName evidence="11">Adenylyltransferase</fullName>
            <ecNumber evidence="11">2.7.7.-</ecNumber>
        </recommendedName>
    </domain>
    <domain>
        <recommendedName>
            <fullName evidence="11">Sulfurtransferase</fullName>
            <ecNumber evidence="11">2.8.1.-</ecNumber>
        </recommendedName>
    </domain>
</protein>
<evidence type="ECO:0000256" key="7">
    <source>
        <dbReference type="ARBA" id="ARBA00022833"/>
    </source>
</evidence>
<keyword evidence="7 11" id="KW-0862">Zinc</keyword>
<dbReference type="GO" id="GO:0032447">
    <property type="term" value="P:protein urmylation"/>
    <property type="evidence" value="ECO:0007669"/>
    <property type="project" value="TreeGrafter"/>
</dbReference>
<feature type="domain" description="Rhodanese" evidence="12">
    <location>
        <begin position="326"/>
        <end position="462"/>
    </location>
</feature>
<dbReference type="SMART" id="SM00450">
    <property type="entry name" value="RHOD"/>
    <property type="match status" value="1"/>
</dbReference>
<dbReference type="PROSITE" id="PS50206">
    <property type="entry name" value="RHODANESE_3"/>
    <property type="match status" value="1"/>
</dbReference>
<dbReference type="GO" id="GO:0042292">
    <property type="term" value="F:URM1 activating enzyme activity"/>
    <property type="evidence" value="ECO:0007669"/>
    <property type="project" value="TreeGrafter"/>
</dbReference>
<dbReference type="UniPathway" id="UPA00988"/>
<dbReference type="FunFam" id="3.40.50.720:FF:000033">
    <property type="entry name" value="Adenylyltransferase and sulfurtransferase MOCS3"/>
    <property type="match status" value="1"/>
</dbReference>
<feature type="binding site" evidence="11">
    <location>
        <position position="197"/>
    </location>
    <ligand>
        <name>Zn(2+)</name>
        <dbReference type="ChEBI" id="CHEBI:29105"/>
    </ligand>
</feature>
<evidence type="ECO:0000259" key="12">
    <source>
        <dbReference type="PROSITE" id="PS50206"/>
    </source>
</evidence>
<comment type="function">
    <text evidence="11">Plays a central role in 2-thiolation of mcm(5)S(2)U at tRNA wobble positions of cytosolic tRNA(Lys), tRNA(Glu) and tRNA(Gln). Acts by mediating the C-terminal thiocarboxylation of the sulfur carrier URM1. Its N-terminus first activates URM1 as acyl-adenylate (-COAMP), then the persulfide sulfur on the catalytic cysteine is transferred to URM1 to form thiocarboxylation (-COSH) of its C-terminus. The reaction probably involves hydrogen sulfide that is generated from the persulfide intermediate and that acts as nucleophile towards URM1. Subsequently, a transient disulfide bond is formed. Does not use thiosulfate as sulfur donor; NFS1 probably acting as a sulfur donor for thiocarboxylation reactions.</text>
</comment>
<dbReference type="SUPFAM" id="SSF69572">
    <property type="entry name" value="Activating enzymes of the ubiquitin-like proteins"/>
    <property type="match status" value="1"/>
</dbReference>
<feature type="active site" description="Cysteine persulfide intermediate; for sulfurtransferase activity" evidence="11">
    <location>
        <position position="388"/>
    </location>
</feature>
<dbReference type="STRING" id="6186.A0A183K3B1"/>
<evidence type="ECO:0000256" key="10">
    <source>
        <dbReference type="ARBA" id="ARBA00023268"/>
    </source>
</evidence>
<dbReference type="WBParaSite" id="SCUD_0000947601-mRNA-1">
    <property type="protein sequence ID" value="SCUD_0000947601-mRNA-1"/>
    <property type="gene ID" value="SCUD_0000947601"/>
</dbReference>
<dbReference type="EC" id="2.7.7.-" evidence="11"/>
<evidence type="ECO:0000256" key="8">
    <source>
        <dbReference type="ARBA" id="ARBA00022840"/>
    </source>
</evidence>
<keyword evidence="2 11" id="KW-0963">Cytoplasm</keyword>
<dbReference type="GO" id="GO:0004792">
    <property type="term" value="F:thiosulfate-cyanide sulfurtransferase activity"/>
    <property type="evidence" value="ECO:0007669"/>
    <property type="project" value="TreeGrafter"/>
</dbReference>
<comment type="pathway">
    <text evidence="11">tRNA modification; 5-methoxycarbonylmethyl-2-thiouridine-tRNA biosynthesis.</text>
</comment>
<dbReference type="GO" id="GO:0070566">
    <property type="term" value="F:adenylyltransferase activity"/>
    <property type="evidence" value="ECO:0007669"/>
    <property type="project" value="InterPro"/>
</dbReference>
<evidence type="ECO:0000256" key="3">
    <source>
        <dbReference type="ARBA" id="ARBA00022679"/>
    </source>
</evidence>
<dbReference type="EC" id="2.8.1.-" evidence="11"/>
<dbReference type="Gene3D" id="3.40.250.10">
    <property type="entry name" value="Rhodanese-like domain"/>
    <property type="match status" value="1"/>
</dbReference>
<name>A0A183K3B1_9TREM</name>
<comment type="cofactor">
    <cofactor evidence="11">
        <name>Zn(2+)</name>
        <dbReference type="ChEBI" id="CHEBI:29105"/>
    </cofactor>
    <text evidence="11">Binds 1 zinc ion per subunit.</text>
</comment>
<dbReference type="CDD" id="cd00757">
    <property type="entry name" value="ThiF_MoeB_HesA_family"/>
    <property type="match status" value="1"/>
</dbReference>
<dbReference type="GO" id="GO:0005524">
    <property type="term" value="F:ATP binding"/>
    <property type="evidence" value="ECO:0007669"/>
    <property type="project" value="UniProtKB-KW"/>
</dbReference>
<dbReference type="PANTHER" id="PTHR10953">
    <property type="entry name" value="UBIQUITIN-ACTIVATING ENZYME E1"/>
    <property type="match status" value="1"/>
</dbReference>
<dbReference type="GO" id="GO:0046872">
    <property type="term" value="F:metal ion binding"/>
    <property type="evidence" value="ECO:0007669"/>
    <property type="project" value="UniProtKB-KW"/>
</dbReference>
<dbReference type="HAMAP" id="MF_03049">
    <property type="entry name" value="MOCS3_Uba4"/>
    <property type="match status" value="1"/>
</dbReference>
<evidence type="ECO:0000256" key="9">
    <source>
        <dbReference type="ARBA" id="ARBA00023150"/>
    </source>
</evidence>
<dbReference type="GO" id="GO:0006777">
    <property type="term" value="P:Mo-molybdopterin cofactor biosynthetic process"/>
    <property type="evidence" value="ECO:0007669"/>
    <property type="project" value="UniProtKB-UniRule"/>
</dbReference>
<feature type="binding site" evidence="11">
    <location>
        <position position="275"/>
    </location>
    <ligand>
        <name>Zn(2+)</name>
        <dbReference type="ChEBI" id="CHEBI:29105"/>
    </ligand>
</feature>
<comment type="similarity">
    <text evidence="11">In the N-terminal section; belongs to the HesA/MoeB/ThiF family. UBA4 subfamily.</text>
</comment>
<dbReference type="InterPro" id="IPR036873">
    <property type="entry name" value="Rhodanese-like_dom_sf"/>
</dbReference>
<dbReference type="InterPro" id="IPR045886">
    <property type="entry name" value="ThiF/MoeB/HesA"/>
</dbReference>
<dbReference type="InterPro" id="IPR000594">
    <property type="entry name" value="ThiF_NAD_FAD-bd"/>
</dbReference>
<accession>A0A183K3B1</accession>
<dbReference type="InterPro" id="IPR028885">
    <property type="entry name" value="MOCS3/Uba4"/>
</dbReference>
<organism evidence="13">
    <name type="scientific">Schistosoma curassoni</name>
    <dbReference type="NCBI Taxonomy" id="6186"/>
    <lineage>
        <taxon>Eukaryota</taxon>
        <taxon>Metazoa</taxon>
        <taxon>Spiralia</taxon>
        <taxon>Lophotrochozoa</taxon>
        <taxon>Platyhelminthes</taxon>
        <taxon>Trematoda</taxon>
        <taxon>Digenea</taxon>
        <taxon>Strigeidida</taxon>
        <taxon>Schistosomatoidea</taxon>
        <taxon>Schistosomatidae</taxon>
        <taxon>Schistosoma</taxon>
    </lineage>
</organism>
<keyword evidence="9 11" id="KW-0501">Molybdenum cofactor biosynthesis</keyword>
<dbReference type="Pfam" id="PF00581">
    <property type="entry name" value="Rhodanese"/>
    <property type="match status" value="1"/>
</dbReference>
<keyword evidence="10 11" id="KW-0511">Multifunctional enzyme</keyword>
<dbReference type="GO" id="GO:0005829">
    <property type="term" value="C:cytosol"/>
    <property type="evidence" value="ECO:0007669"/>
    <property type="project" value="UniProtKB-SubCell"/>
</dbReference>
<feature type="binding site" evidence="11">
    <location>
        <position position="69"/>
    </location>
    <ligand>
        <name>ATP</name>
        <dbReference type="ChEBI" id="CHEBI:30616"/>
    </ligand>
</feature>
<evidence type="ECO:0000256" key="6">
    <source>
        <dbReference type="ARBA" id="ARBA00022741"/>
    </source>
</evidence>
<evidence type="ECO:0000256" key="11">
    <source>
        <dbReference type="HAMAP-Rule" id="MF_03049"/>
    </source>
</evidence>
<dbReference type="PANTHER" id="PTHR10953:SF102">
    <property type="entry name" value="ADENYLYLTRANSFERASE AND SULFURTRANSFERASE MOCS3"/>
    <property type="match status" value="1"/>
</dbReference>
<proteinExistence type="inferred from homology"/>
<evidence type="ECO:0000256" key="1">
    <source>
        <dbReference type="ARBA" id="ARBA00004514"/>
    </source>
</evidence>
<sequence length="464" mass="50523">LNNLLQEKCDLTPSEISRYSRQLILPQFGVSGQLKLRSGRVLIVGCGGLGCPAAVYLAAAGVGTIGLVDDDKVELNNLHRQVAHSESTINMSKVHSLANRCMELNSAVNIQAHEIHLDHMNAVGIIKAYDVVVDCSDNLATRYLINEACAVTGPKPLVSGSALRLEGQMTVYLTKRIRPSEEVLSSSNLPAEYRAPCFRCLYPVPPPASSVQGCSEAGVFGVVPGIIGTMQAAEVIKILTGVGDVHTGRLFLLDVERNLTRSVKLREPRPDCPVCGNDAVRNGVDGPLTNYVLFCGTPSCDKPRNMNMTMNSHRITVQQLKGYIDSQSPYLLIDVRPKTEFDICHLKSSMHVPISELFRDSVISEIRQMMDTQISKGATLPFPVILLCYRGNKSAEAAPLLKSALLSLRCSNSDHDLNGKVNDSIQEELKSSNTEFNPSDFIVCDVAGGLSAWSLEIDPNFPIY</sequence>
<evidence type="ECO:0000256" key="4">
    <source>
        <dbReference type="ARBA" id="ARBA00022694"/>
    </source>
</evidence>
<dbReference type="AlphaFoldDB" id="A0A183K3B1"/>
<dbReference type="NCBIfam" id="NF004281">
    <property type="entry name" value="PRK05690.1"/>
    <property type="match status" value="1"/>
</dbReference>
<keyword evidence="6 11" id="KW-0547">Nucleotide-binding</keyword>
<dbReference type="InterPro" id="IPR001763">
    <property type="entry name" value="Rhodanese-like_dom"/>
</dbReference>
<keyword evidence="4 11" id="KW-0819">tRNA processing</keyword>
<reference evidence="13" key="1">
    <citation type="submission" date="2016-06" db="UniProtKB">
        <authorList>
            <consortium name="WormBaseParasite"/>
        </authorList>
    </citation>
    <scope>IDENTIFICATION</scope>
</reference>
<evidence type="ECO:0000256" key="2">
    <source>
        <dbReference type="ARBA" id="ARBA00022490"/>
    </source>
</evidence>
<keyword evidence="3 11" id="KW-0808">Transferase</keyword>
<feature type="binding site" evidence="11">
    <location>
        <position position="200"/>
    </location>
    <ligand>
        <name>Zn(2+)</name>
        <dbReference type="ChEBI" id="CHEBI:29105"/>
    </ligand>
</feature>